<dbReference type="EMBL" id="JABANM010003540">
    <property type="protein sequence ID" value="KAF4750710.1"/>
    <property type="molecule type" value="Genomic_DNA"/>
</dbReference>
<evidence type="ECO:0000313" key="2">
    <source>
        <dbReference type="EMBL" id="KAF4696298.1"/>
    </source>
</evidence>
<keyword evidence="1" id="KW-1133">Transmembrane helix</keyword>
<keyword evidence="1" id="KW-0472">Membrane</keyword>
<evidence type="ECO:0000313" key="4">
    <source>
        <dbReference type="Proteomes" id="UP000541610"/>
    </source>
</evidence>
<dbReference type="OrthoDB" id="10285588at2759"/>
<evidence type="ECO:0000313" key="3">
    <source>
        <dbReference type="EMBL" id="KAF4750710.1"/>
    </source>
</evidence>
<sequence>MFVRHSHVRPVMGKIRSVYEKFSKPMGWSDWQLSSPKGQARDPSIEGTDADVDVIRKRRKLDSVVAGSLVSVFLLMLLYARNDRLMVTHGHEQKPVKVDDWAEEFAK</sequence>
<dbReference type="Proteomes" id="UP000541610">
    <property type="component" value="Unassembled WGS sequence"/>
</dbReference>
<evidence type="ECO:0000256" key="1">
    <source>
        <dbReference type="SAM" id="Phobius"/>
    </source>
</evidence>
<protein>
    <submittedName>
        <fullName evidence="2">Uncharacterized protein</fullName>
    </submittedName>
</protein>
<gene>
    <name evidence="2" type="ORF">FOZ60_001420</name>
    <name evidence="3" type="ORF">FOZ62_010284</name>
</gene>
<organism evidence="2 4">
    <name type="scientific">Perkinsus olseni</name>
    <name type="common">Perkinsus atlanticus</name>
    <dbReference type="NCBI Taxonomy" id="32597"/>
    <lineage>
        <taxon>Eukaryota</taxon>
        <taxon>Sar</taxon>
        <taxon>Alveolata</taxon>
        <taxon>Perkinsozoa</taxon>
        <taxon>Perkinsea</taxon>
        <taxon>Perkinsida</taxon>
        <taxon>Perkinsidae</taxon>
        <taxon>Perkinsus</taxon>
    </lineage>
</organism>
<dbReference type="Proteomes" id="UP000574390">
    <property type="component" value="Unassembled WGS sequence"/>
</dbReference>
<comment type="caution">
    <text evidence="2">The sequence shown here is derived from an EMBL/GenBank/DDBJ whole genome shotgun (WGS) entry which is preliminary data.</text>
</comment>
<dbReference type="AlphaFoldDB" id="A0A7J6PJF8"/>
<evidence type="ECO:0000313" key="5">
    <source>
        <dbReference type="Proteomes" id="UP000574390"/>
    </source>
</evidence>
<feature type="transmembrane region" description="Helical" evidence="1">
    <location>
        <begin position="63"/>
        <end position="80"/>
    </location>
</feature>
<dbReference type="EMBL" id="JABANP010000012">
    <property type="protein sequence ID" value="KAF4696298.1"/>
    <property type="molecule type" value="Genomic_DNA"/>
</dbReference>
<accession>A0A7J6PJF8</accession>
<name>A0A7J6PJF8_PEROL</name>
<keyword evidence="1" id="KW-0812">Transmembrane</keyword>
<proteinExistence type="predicted"/>
<reference evidence="4 5" key="1">
    <citation type="submission" date="2020-04" db="EMBL/GenBank/DDBJ databases">
        <title>Perkinsus olseni comparative genomics.</title>
        <authorList>
            <person name="Bogema D.R."/>
        </authorList>
    </citation>
    <scope>NUCLEOTIDE SEQUENCE [LARGE SCALE GENOMIC DNA]</scope>
    <source>
        <strain evidence="2">00978-12</strain>
        <strain evidence="3">ATCC PRA-205</strain>
    </source>
</reference>